<protein>
    <submittedName>
        <fullName evidence="2">LLM class flavin-dependent oxidoreductase</fullName>
    </submittedName>
</protein>
<dbReference type="Pfam" id="PF00296">
    <property type="entry name" value="Bac_luciferase"/>
    <property type="match status" value="1"/>
</dbReference>
<dbReference type="InterPro" id="IPR011251">
    <property type="entry name" value="Luciferase-like_dom"/>
</dbReference>
<dbReference type="InterPro" id="IPR050766">
    <property type="entry name" value="Bact_Lucif_Oxidored"/>
</dbReference>
<evidence type="ECO:0000313" key="2">
    <source>
        <dbReference type="EMBL" id="MFH8252454.1"/>
    </source>
</evidence>
<dbReference type="SUPFAM" id="SSF51679">
    <property type="entry name" value="Bacterial luciferase-like"/>
    <property type="match status" value="1"/>
</dbReference>
<dbReference type="Gene3D" id="3.20.20.30">
    <property type="entry name" value="Luciferase-like domain"/>
    <property type="match status" value="1"/>
</dbReference>
<feature type="domain" description="Luciferase-like" evidence="1">
    <location>
        <begin position="20"/>
        <end position="237"/>
    </location>
</feature>
<gene>
    <name evidence="2" type="ORF">ACH3VR_18955</name>
</gene>
<keyword evidence="3" id="KW-1185">Reference proteome</keyword>
<accession>A0ABW7QC94</accession>
<name>A0ABW7QC94_9MICO</name>
<organism evidence="2 3">
    <name type="scientific">Microbacterium alkaliflavum</name>
    <dbReference type="NCBI Taxonomy" id="3248839"/>
    <lineage>
        <taxon>Bacteria</taxon>
        <taxon>Bacillati</taxon>
        <taxon>Actinomycetota</taxon>
        <taxon>Actinomycetes</taxon>
        <taxon>Micrococcales</taxon>
        <taxon>Microbacteriaceae</taxon>
        <taxon>Microbacterium</taxon>
    </lineage>
</organism>
<dbReference type="PANTHER" id="PTHR30137:SF18">
    <property type="entry name" value="CONSERVED PROTEIN"/>
    <property type="match status" value="1"/>
</dbReference>
<evidence type="ECO:0000313" key="3">
    <source>
        <dbReference type="Proteomes" id="UP001610861"/>
    </source>
</evidence>
<dbReference type="InterPro" id="IPR036661">
    <property type="entry name" value="Luciferase-like_sf"/>
</dbReference>
<dbReference type="PANTHER" id="PTHR30137">
    <property type="entry name" value="LUCIFERASE-LIKE MONOOXYGENASE"/>
    <property type="match status" value="1"/>
</dbReference>
<proteinExistence type="predicted"/>
<evidence type="ECO:0000259" key="1">
    <source>
        <dbReference type="Pfam" id="PF00296"/>
    </source>
</evidence>
<dbReference type="RefSeq" id="WP_397557883.1">
    <property type="nucleotide sequence ID" value="NZ_JBIQWL010000009.1"/>
</dbReference>
<sequence length="292" mass="30653">MSGVPLGVLELGKRAGGRVEDDARALVDVALRVEAAGYRRLWIAEHHVDDAAVTVPEVLLAAILTRTSTIRAGLGGVILPYRSPYRVAELARSLAVLAPGRVDLGVCRGPGLTDPAIADALVQGSGWELAPAAFDRKVRTTLRLFRGEGAPHVWPDGAETFSPWVLGSSDATAALAGEAGAGFAASLFILRNEEVVARSVAAYRAAADPASARVVVAVSVVAGASAEEAHDRHEALQADGFLPSNIVGEVDECRRRLAELAARLDADEILIVSFSRDPEARATLYEALGPEV</sequence>
<dbReference type="Proteomes" id="UP001610861">
    <property type="component" value="Unassembled WGS sequence"/>
</dbReference>
<comment type="caution">
    <text evidence="2">The sequence shown here is derived from an EMBL/GenBank/DDBJ whole genome shotgun (WGS) entry which is preliminary data.</text>
</comment>
<reference evidence="2 3" key="1">
    <citation type="submission" date="2024-09" db="EMBL/GenBank/DDBJ databases">
        <authorList>
            <person name="Pan X."/>
        </authorList>
    </citation>
    <scope>NUCLEOTIDE SEQUENCE [LARGE SCALE GENOMIC DNA]</scope>
    <source>
        <strain evidence="2 3">B2969</strain>
    </source>
</reference>
<dbReference type="EMBL" id="JBIQWL010000009">
    <property type="protein sequence ID" value="MFH8252454.1"/>
    <property type="molecule type" value="Genomic_DNA"/>
</dbReference>